<dbReference type="EMBL" id="FOOU01000008">
    <property type="protein sequence ID" value="SFG52979.1"/>
    <property type="molecule type" value="Genomic_DNA"/>
</dbReference>
<comment type="subcellular location">
    <subcellularLocation>
        <location evidence="1 6">Cell membrane</location>
        <topology evidence="1 6">Multi-pass membrane protein</topology>
    </subcellularLocation>
</comment>
<feature type="transmembrane region" description="Helical" evidence="6">
    <location>
        <begin position="46"/>
        <end position="68"/>
    </location>
</feature>
<dbReference type="Pfam" id="PF09335">
    <property type="entry name" value="VTT_dom"/>
    <property type="match status" value="1"/>
</dbReference>
<feature type="transmembrane region" description="Helical" evidence="6">
    <location>
        <begin position="192"/>
        <end position="213"/>
    </location>
</feature>
<proteinExistence type="inferred from homology"/>
<protein>
    <recommendedName>
        <fullName evidence="6">TVP38/TMEM64 family membrane protein</fullName>
    </recommendedName>
</protein>
<keyword evidence="3 6" id="KW-0812">Transmembrane</keyword>
<dbReference type="Proteomes" id="UP000198623">
    <property type="component" value="Unassembled WGS sequence"/>
</dbReference>
<evidence type="ECO:0000313" key="9">
    <source>
        <dbReference type="Proteomes" id="UP000198623"/>
    </source>
</evidence>
<dbReference type="OrthoDB" id="9812980at2"/>
<sequence>MKPVLTAFRYLLITLVVAAFFLWGWLDHFSVQLPIDWTNPQLIIDYARNSGFIGPLVIIGSMAVAIVFSPLPSAPIALAAGAVYGHYEGTVYVFAGSLLGASIAFSIARILGFKAAYLWLEQQLPGWKLQDPKRLMWLILASRLMPFVSFDLISYAAGITTLSYRRFFIATAIGILPASFLMAHFGDTAKDQSLVINVGLVIVLVIAAGVWRFTSTKKNTRKTDL</sequence>
<dbReference type="GO" id="GO:0005886">
    <property type="term" value="C:plasma membrane"/>
    <property type="evidence" value="ECO:0007669"/>
    <property type="project" value="UniProtKB-SubCell"/>
</dbReference>
<feature type="transmembrane region" description="Helical" evidence="6">
    <location>
        <begin position="167"/>
        <end position="186"/>
    </location>
</feature>
<evidence type="ECO:0000256" key="2">
    <source>
        <dbReference type="ARBA" id="ARBA00022475"/>
    </source>
</evidence>
<feature type="domain" description="VTT" evidence="7">
    <location>
        <begin position="71"/>
        <end position="187"/>
    </location>
</feature>
<feature type="transmembrane region" description="Helical" evidence="6">
    <location>
        <begin position="89"/>
        <end position="115"/>
    </location>
</feature>
<evidence type="ECO:0000259" key="7">
    <source>
        <dbReference type="Pfam" id="PF09335"/>
    </source>
</evidence>
<dbReference type="InterPro" id="IPR015414">
    <property type="entry name" value="TMEM64"/>
</dbReference>
<evidence type="ECO:0000256" key="5">
    <source>
        <dbReference type="ARBA" id="ARBA00023136"/>
    </source>
</evidence>
<keyword evidence="9" id="KW-1185">Reference proteome</keyword>
<comment type="similarity">
    <text evidence="6">Belongs to the TVP38/TMEM64 family.</text>
</comment>
<dbReference type="PANTHER" id="PTHR12677:SF59">
    <property type="entry name" value="GOLGI APPARATUS MEMBRANE PROTEIN TVP38-RELATED"/>
    <property type="match status" value="1"/>
</dbReference>
<evidence type="ECO:0000256" key="6">
    <source>
        <dbReference type="RuleBase" id="RU366058"/>
    </source>
</evidence>
<reference evidence="9" key="1">
    <citation type="submission" date="2016-10" db="EMBL/GenBank/DDBJ databases">
        <authorList>
            <person name="Varghese N."/>
            <person name="Submissions S."/>
        </authorList>
    </citation>
    <scope>NUCLEOTIDE SEQUENCE [LARGE SCALE GENOMIC DNA]</scope>
    <source>
        <strain evidence="9">CGMCC 1.10971</strain>
    </source>
</reference>
<dbReference type="InterPro" id="IPR032816">
    <property type="entry name" value="VTT_dom"/>
</dbReference>
<evidence type="ECO:0000313" key="8">
    <source>
        <dbReference type="EMBL" id="SFG52979.1"/>
    </source>
</evidence>
<dbReference type="RefSeq" id="WP_090728438.1">
    <property type="nucleotide sequence ID" value="NZ_FOOU01000008.1"/>
</dbReference>
<feature type="transmembrane region" description="Helical" evidence="6">
    <location>
        <begin position="7"/>
        <end position="26"/>
    </location>
</feature>
<keyword evidence="4 6" id="KW-1133">Transmembrane helix</keyword>
<gene>
    <name evidence="8" type="ORF">SAMN05216175_10844</name>
</gene>
<organism evidence="8 9">
    <name type="scientific">Neptunomonas qingdaonensis</name>
    <dbReference type="NCBI Taxonomy" id="1045558"/>
    <lineage>
        <taxon>Bacteria</taxon>
        <taxon>Pseudomonadati</taxon>
        <taxon>Pseudomonadota</taxon>
        <taxon>Gammaproteobacteria</taxon>
        <taxon>Oceanospirillales</taxon>
        <taxon>Oceanospirillaceae</taxon>
        <taxon>Neptunomonas</taxon>
    </lineage>
</organism>
<feature type="transmembrane region" description="Helical" evidence="6">
    <location>
        <begin position="135"/>
        <end position="155"/>
    </location>
</feature>
<evidence type="ECO:0000256" key="1">
    <source>
        <dbReference type="ARBA" id="ARBA00004651"/>
    </source>
</evidence>
<keyword evidence="5 6" id="KW-0472">Membrane</keyword>
<dbReference type="AlphaFoldDB" id="A0A1I2SMM1"/>
<accession>A0A1I2SMM1</accession>
<evidence type="ECO:0000256" key="3">
    <source>
        <dbReference type="ARBA" id="ARBA00022692"/>
    </source>
</evidence>
<keyword evidence="2 6" id="KW-1003">Cell membrane</keyword>
<dbReference type="STRING" id="1045558.SAMN05216175_10844"/>
<name>A0A1I2SMM1_9GAMM</name>
<dbReference type="PANTHER" id="PTHR12677">
    <property type="entry name" value="GOLGI APPARATUS MEMBRANE PROTEIN TVP38-RELATED"/>
    <property type="match status" value="1"/>
</dbReference>
<evidence type="ECO:0000256" key="4">
    <source>
        <dbReference type="ARBA" id="ARBA00022989"/>
    </source>
</evidence>